<reference evidence="2 3" key="1">
    <citation type="journal article" date="2021" name="Elife">
        <title>Chloroplast acquisition without the gene transfer in kleptoplastic sea slugs, Plakobranchus ocellatus.</title>
        <authorList>
            <person name="Maeda T."/>
            <person name="Takahashi S."/>
            <person name="Yoshida T."/>
            <person name="Shimamura S."/>
            <person name="Takaki Y."/>
            <person name="Nagai Y."/>
            <person name="Toyoda A."/>
            <person name="Suzuki Y."/>
            <person name="Arimoto A."/>
            <person name="Ishii H."/>
            <person name="Satoh N."/>
            <person name="Nishiyama T."/>
            <person name="Hasebe M."/>
            <person name="Maruyama T."/>
            <person name="Minagawa J."/>
            <person name="Obokata J."/>
            <person name="Shigenobu S."/>
        </authorList>
    </citation>
    <scope>NUCLEOTIDE SEQUENCE [LARGE SCALE GENOMIC DNA]</scope>
</reference>
<gene>
    <name evidence="2" type="ORF">ElyMa_006400000</name>
</gene>
<dbReference type="SUPFAM" id="SSF81321">
    <property type="entry name" value="Family A G protein-coupled receptor-like"/>
    <property type="match status" value="2"/>
</dbReference>
<dbReference type="CDD" id="cd00637">
    <property type="entry name" value="7tm_classA_rhodopsin-like"/>
    <property type="match status" value="1"/>
</dbReference>
<name>A0AAV4HRE9_9GAST</name>
<feature type="transmembrane region" description="Helical" evidence="1">
    <location>
        <begin position="376"/>
        <end position="397"/>
    </location>
</feature>
<dbReference type="AlphaFoldDB" id="A0AAV4HRE9"/>
<dbReference type="Proteomes" id="UP000762676">
    <property type="component" value="Unassembled WGS sequence"/>
</dbReference>
<organism evidence="2 3">
    <name type="scientific">Elysia marginata</name>
    <dbReference type="NCBI Taxonomy" id="1093978"/>
    <lineage>
        <taxon>Eukaryota</taxon>
        <taxon>Metazoa</taxon>
        <taxon>Spiralia</taxon>
        <taxon>Lophotrochozoa</taxon>
        <taxon>Mollusca</taxon>
        <taxon>Gastropoda</taxon>
        <taxon>Heterobranchia</taxon>
        <taxon>Euthyneura</taxon>
        <taxon>Panpulmonata</taxon>
        <taxon>Sacoglossa</taxon>
        <taxon>Placobranchoidea</taxon>
        <taxon>Plakobranchidae</taxon>
        <taxon>Elysia</taxon>
    </lineage>
</organism>
<keyword evidence="1" id="KW-1133">Transmembrane helix</keyword>
<feature type="transmembrane region" description="Helical" evidence="1">
    <location>
        <begin position="426"/>
        <end position="451"/>
    </location>
</feature>
<feature type="transmembrane region" description="Helical" evidence="1">
    <location>
        <begin position="76"/>
        <end position="96"/>
    </location>
</feature>
<keyword evidence="1" id="KW-0472">Membrane</keyword>
<dbReference type="Gene3D" id="1.20.1070.10">
    <property type="entry name" value="Rhodopsin 7-helix transmembrane proteins"/>
    <property type="match status" value="1"/>
</dbReference>
<keyword evidence="1" id="KW-0812">Transmembrane</keyword>
<keyword evidence="3" id="KW-1185">Reference proteome</keyword>
<accession>A0AAV4HRE9</accession>
<feature type="non-terminal residue" evidence="2">
    <location>
        <position position="518"/>
    </location>
</feature>
<dbReference type="EMBL" id="BMAT01012850">
    <property type="protein sequence ID" value="GFS00484.1"/>
    <property type="molecule type" value="Genomic_DNA"/>
</dbReference>
<feature type="transmembrane region" description="Helical" evidence="1">
    <location>
        <begin position="116"/>
        <end position="139"/>
    </location>
</feature>
<protein>
    <recommendedName>
        <fullName evidence="4">G-protein coupled receptors family 1 profile domain-containing protein</fullName>
    </recommendedName>
</protein>
<comment type="caution">
    <text evidence="2">The sequence shown here is derived from an EMBL/GenBank/DDBJ whole genome shotgun (WGS) entry which is preliminary data.</text>
</comment>
<evidence type="ECO:0000313" key="2">
    <source>
        <dbReference type="EMBL" id="GFS00484.1"/>
    </source>
</evidence>
<proteinExistence type="predicted"/>
<evidence type="ECO:0008006" key="4">
    <source>
        <dbReference type="Google" id="ProtNLM"/>
    </source>
</evidence>
<evidence type="ECO:0000256" key="1">
    <source>
        <dbReference type="SAM" id="Phobius"/>
    </source>
</evidence>
<evidence type="ECO:0000313" key="3">
    <source>
        <dbReference type="Proteomes" id="UP000762676"/>
    </source>
</evidence>
<feature type="transmembrane region" description="Helical" evidence="1">
    <location>
        <begin position="40"/>
        <end position="64"/>
    </location>
</feature>
<sequence>MSLNQDSVKDMFLANNNPRRGDGDHLTNDHTGQQLHVSGVFIILLEIVLVVENLFPILVVALWLPPPARGVGDRLVAAFSVTCILSALVPTPLGLASYFSGGWYGGAPTCTTYQVTSIWCNLSSLVLLTYICVNCHIAVRRLVRLKPPDRCPSCQRSVLAPVSVTQCGNGQISREHGQEYDQSSNTLDIERGIGERIQHQLQPSEQQIGRRRQQEMYSHCNVETKPRQKLSLGEDSSALVLGYAENSLVDLDSESDISKIRKKSSKDTTIQQVPKSAVALTNGKVSNEPSEFAQSSHSPAISIADFNVAYSLPIQNSQPALNNSSLSLQQVRNDRDENHVDSLPSRTNVCSSLDNHYGPESQSSILGAGECHSRDYVSLVLFFLFSMTLGISSMPVAGLGPDGMPQGDSSCRSWLVPTPVSYKERVFFMTFLTLVYLCLLMGCGSGICVCLQLMLTLQKAGVEVSEPTLMYSNIATSLPGLLNPLLYSLALARYRTGYKALIEKCCCKRRKLKPHPMK</sequence>